<organism evidence="2 3">
    <name type="scientific">Thauera humireducens</name>
    <dbReference type="NCBI Taxonomy" id="1134435"/>
    <lineage>
        <taxon>Bacteria</taxon>
        <taxon>Pseudomonadati</taxon>
        <taxon>Pseudomonadota</taxon>
        <taxon>Betaproteobacteria</taxon>
        <taxon>Rhodocyclales</taxon>
        <taxon>Zoogloeaceae</taxon>
        <taxon>Thauera</taxon>
    </lineage>
</organism>
<protein>
    <submittedName>
        <fullName evidence="2">Uncharacterized protein</fullName>
    </submittedName>
</protein>
<feature type="compositionally biased region" description="Basic and acidic residues" evidence="1">
    <location>
        <begin position="7"/>
        <end position="23"/>
    </location>
</feature>
<sequence length="68" mass="7636">MTNANTSDRRSGNDRRSGQDRRSTIGGPPTGIGERRKRPEPRLPEVSELALSDDEWQSMFGPRAPQTR</sequence>
<evidence type="ECO:0000313" key="3">
    <source>
        <dbReference type="Proteomes" id="UP000036902"/>
    </source>
</evidence>
<dbReference type="STRING" id="1134435.AC731_005665"/>
<proteinExistence type="predicted"/>
<evidence type="ECO:0000256" key="1">
    <source>
        <dbReference type="SAM" id="MobiDB-lite"/>
    </source>
</evidence>
<dbReference type="RefSeq" id="WP_048704243.1">
    <property type="nucleotide sequence ID" value="NZ_CP014646.1"/>
</dbReference>
<dbReference type="EMBL" id="CP014646">
    <property type="protein sequence ID" value="AMO39020.1"/>
    <property type="molecule type" value="Genomic_DNA"/>
</dbReference>
<dbReference type="KEGG" id="thu:AC731_005665"/>
<gene>
    <name evidence="2" type="ORF">AC731_005665</name>
</gene>
<keyword evidence="3" id="KW-1185">Reference proteome</keyword>
<name>A0A127KAM8_9RHOO</name>
<dbReference type="AntiFam" id="ANF00079">
    <property type="entry name" value="Shadow ORF (opposite rarA)"/>
</dbReference>
<dbReference type="Proteomes" id="UP000036902">
    <property type="component" value="Chromosome"/>
</dbReference>
<evidence type="ECO:0000313" key="2">
    <source>
        <dbReference type="EMBL" id="AMO39020.1"/>
    </source>
</evidence>
<feature type="region of interest" description="Disordered" evidence="1">
    <location>
        <begin position="1"/>
        <end position="68"/>
    </location>
</feature>
<accession>A0A127KAM8</accession>
<dbReference type="AlphaFoldDB" id="A0A127KAM8"/>
<reference evidence="3" key="1">
    <citation type="submission" date="2016-03" db="EMBL/GenBank/DDBJ databases">
        <authorList>
            <person name="Ma C."/>
            <person name="Zhou S."/>
            <person name="Yang G."/>
        </authorList>
    </citation>
    <scope>NUCLEOTIDE SEQUENCE [LARGE SCALE GENOMIC DNA]</scope>
    <source>
        <strain evidence="3">SgZ-1</strain>
    </source>
</reference>